<protein>
    <submittedName>
        <fullName evidence="1">Uncharacterized protein</fullName>
    </submittedName>
</protein>
<gene>
    <name evidence="1" type="ORF">AYI68_g4035</name>
</gene>
<evidence type="ECO:0000313" key="2">
    <source>
        <dbReference type="Proteomes" id="UP000187455"/>
    </source>
</evidence>
<proteinExistence type="predicted"/>
<evidence type="ECO:0000313" key="1">
    <source>
        <dbReference type="EMBL" id="OLY81854.1"/>
    </source>
</evidence>
<keyword evidence="2" id="KW-1185">Reference proteome</keyword>
<sequence length="112" mass="13152">MDKDADSFGFGVAINKGDIHDQEDWLYNQAINVNVKSFARTVLFFCILQTDGYDRNYERYDSRVVWDSVWNVRIDICLFWRVEDVLLFGSVYSFWVTILLHLDSNHGITFNG</sequence>
<dbReference type="AlphaFoldDB" id="A0A1R0GY65"/>
<comment type="caution">
    <text evidence="1">The sequence shown here is derived from an EMBL/GenBank/DDBJ whole genome shotgun (WGS) entry which is preliminary data.</text>
</comment>
<dbReference type="EMBL" id="LSSL01002112">
    <property type="protein sequence ID" value="OLY81854.1"/>
    <property type="molecule type" value="Genomic_DNA"/>
</dbReference>
<name>A0A1R0GY65_9FUNG</name>
<accession>A0A1R0GY65</accession>
<organism evidence="1 2">
    <name type="scientific">Smittium mucronatum</name>
    <dbReference type="NCBI Taxonomy" id="133383"/>
    <lineage>
        <taxon>Eukaryota</taxon>
        <taxon>Fungi</taxon>
        <taxon>Fungi incertae sedis</taxon>
        <taxon>Zoopagomycota</taxon>
        <taxon>Kickxellomycotina</taxon>
        <taxon>Harpellomycetes</taxon>
        <taxon>Harpellales</taxon>
        <taxon>Legeriomycetaceae</taxon>
        <taxon>Smittium</taxon>
    </lineage>
</organism>
<dbReference type="Proteomes" id="UP000187455">
    <property type="component" value="Unassembled WGS sequence"/>
</dbReference>
<reference evidence="1 2" key="1">
    <citation type="journal article" date="2016" name="Mol. Biol. Evol.">
        <title>Genome-Wide Survey of Gut Fungi (Harpellales) Reveals the First Horizontally Transferred Ubiquitin Gene from a Mosquito Host.</title>
        <authorList>
            <person name="Wang Y."/>
            <person name="White M.M."/>
            <person name="Kvist S."/>
            <person name="Moncalvo J.M."/>
        </authorList>
    </citation>
    <scope>NUCLEOTIDE SEQUENCE [LARGE SCALE GENOMIC DNA]</scope>
    <source>
        <strain evidence="1 2">ALG-7-W6</strain>
    </source>
</reference>